<reference evidence="2 3" key="1">
    <citation type="submission" date="2016-04" db="EMBL/GenBank/DDBJ databases">
        <title>A degradative enzymes factory behind the ericoid mycorrhizal symbiosis.</title>
        <authorList>
            <consortium name="DOE Joint Genome Institute"/>
            <person name="Martino E."/>
            <person name="Morin E."/>
            <person name="Grelet G."/>
            <person name="Kuo A."/>
            <person name="Kohler A."/>
            <person name="Daghino S."/>
            <person name="Barry K."/>
            <person name="Choi C."/>
            <person name="Cichocki N."/>
            <person name="Clum A."/>
            <person name="Copeland A."/>
            <person name="Hainaut M."/>
            <person name="Haridas S."/>
            <person name="Labutti K."/>
            <person name="Lindquist E."/>
            <person name="Lipzen A."/>
            <person name="Khouja H.-R."/>
            <person name="Murat C."/>
            <person name="Ohm R."/>
            <person name="Olson A."/>
            <person name="Spatafora J."/>
            <person name="Veneault-Fourrey C."/>
            <person name="Henrissat B."/>
            <person name="Grigoriev I."/>
            <person name="Martin F."/>
            <person name="Perotto S."/>
        </authorList>
    </citation>
    <scope>NUCLEOTIDE SEQUENCE [LARGE SCALE GENOMIC DNA]</scope>
    <source>
        <strain evidence="2 3">F</strain>
    </source>
</reference>
<dbReference type="PANTHER" id="PTHR33112:SF11">
    <property type="entry name" value="HETEROKARYON INCOMPATIBILITY DOMAIN-CONTAINING PROTEIN"/>
    <property type="match status" value="1"/>
</dbReference>
<dbReference type="Pfam" id="PF06985">
    <property type="entry name" value="HET"/>
    <property type="match status" value="1"/>
</dbReference>
<dbReference type="InterPro" id="IPR010730">
    <property type="entry name" value="HET"/>
</dbReference>
<dbReference type="AlphaFoldDB" id="A0A2J6SAL0"/>
<name>A0A2J6SAL0_HYAVF</name>
<accession>A0A2J6SAL0</accession>
<feature type="non-terminal residue" evidence="2">
    <location>
        <position position="297"/>
    </location>
</feature>
<feature type="non-terminal residue" evidence="2">
    <location>
        <position position="1"/>
    </location>
</feature>
<sequence>IVPYLTLSHCWGSSAHLQLKRMNYVSFLTPNKDSNLTKTYRDAFRVTVSLEFRFLWIDSLCIIQDDLEDWRTQSLKMGAIYSNAHCNIAATWASDGGDGCFNKRDPFTVTPTTIGLSLAGEPSREFQISGHYTYDEDINNAPLNRRAWVVQERYLAQRQLSFAKNQVYWECREVTASEQFPVSLPQKNEIGPPKAKPSLYFDSVQEFRHGWCSLVETYSDCHLTRPSDKTIALAGLVSHFRDITGDTYLAGLWKTDLREQLCWRYAFYPYYSDDRQRNRSRTLSYYAPTWSWASFNG</sequence>
<dbReference type="OrthoDB" id="5362512at2759"/>
<proteinExistence type="predicted"/>
<keyword evidence="3" id="KW-1185">Reference proteome</keyword>
<evidence type="ECO:0000259" key="1">
    <source>
        <dbReference type="Pfam" id="PF06985"/>
    </source>
</evidence>
<feature type="domain" description="Heterokaryon incompatibility" evidence="1">
    <location>
        <begin position="4"/>
        <end position="152"/>
    </location>
</feature>
<gene>
    <name evidence="2" type="ORF">L207DRAFT_384981</name>
</gene>
<dbReference type="EMBL" id="KZ613938">
    <property type="protein sequence ID" value="PMD47780.1"/>
    <property type="molecule type" value="Genomic_DNA"/>
</dbReference>
<organism evidence="2 3">
    <name type="scientific">Hyaloscypha variabilis (strain UAMH 11265 / GT02V1 / F)</name>
    <name type="common">Meliniomyces variabilis</name>
    <dbReference type="NCBI Taxonomy" id="1149755"/>
    <lineage>
        <taxon>Eukaryota</taxon>
        <taxon>Fungi</taxon>
        <taxon>Dikarya</taxon>
        <taxon>Ascomycota</taxon>
        <taxon>Pezizomycotina</taxon>
        <taxon>Leotiomycetes</taxon>
        <taxon>Helotiales</taxon>
        <taxon>Hyaloscyphaceae</taxon>
        <taxon>Hyaloscypha</taxon>
        <taxon>Hyaloscypha variabilis</taxon>
    </lineage>
</organism>
<protein>
    <submittedName>
        <fullName evidence="2">HET-domain-containing protein</fullName>
    </submittedName>
</protein>
<evidence type="ECO:0000313" key="3">
    <source>
        <dbReference type="Proteomes" id="UP000235786"/>
    </source>
</evidence>
<dbReference type="PANTHER" id="PTHR33112">
    <property type="entry name" value="DOMAIN PROTEIN, PUTATIVE-RELATED"/>
    <property type="match status" value="1"/>
</dbReference>
<evidence type="ECO:0000313" key="2">
    <source>
        <dbReference type="EMBL" id="PMD47780.1"/>
    </source>
</evidence>
<dbReference type="STRING" id="1149755.A0A2J6SAL0"/>
<dbReference type="Proteomes" id="UP000235786">
    <property type="component" value="Unassembled WGS sequence"/>
</dbReference>